<organism evidence="2 3">
    <name type="scientific">Saponaria officinalis</name>
    <name type="common">Common soapwort</name>
    <name type="synonym">Lychnis saponaria</name>
    <dbReference type="NCBI Taxonomy" id="3572"/>
    <lineage>
        <taxon>Eukaryota</taxon>
        <taxon>Viridiplantae</taxon>
        <taxon>Streptophyta</taxon>
        <taxon>Embryophyta</taxon>
        <taxon>Tracheophyta</taxon>
        <taxon>Spermatophyta</taxon>
        <taxon>Magnoliopsida</taxon>
        <taxon>eudicotyledons</taxon>
        <taxon>Gunneridae</taxon>
        <taxon>Pentapetalae</taxon>
        <taxon>Caryophyllales</taxon>
        <taxon>Caryophyllaceae</taxon>
        <taxon>Caryophylleae</taxon>
        <taxon>Saponaria</taxon>
    </lineage>
</organism>
<evidence type="ECO:0000313" key="2">
    <source>
        <dbReference type="EMBL" id="KAK9748536.1"/>
    </source>
</evidence>
<dbReference type="PROSITE" id="PS51257">
    <property type="entry name" value="PROKAR_LIPOPROTEIN"/>
    <property type="match status" value="1"/>
</dbReference>
<evidence type="ECO:0000256" key="1">
    <source>
        <dbReference type="SAM" id="SignalP"/>
    </source>
</evidence>
<proteinExistence type="predicted"/>
<accession>A0AAW1MSF4</accession>
<gene>
    <name evidence="2" type="ORF">RND81_02G064800</name>
</gene>
<evidence type="ECO:0000313" key="3">
    <source>
        <dbReference type="Proteomes" id="UP001443914"/>
    </source>
</evidence>
<sequence>MNSRVALFMFLIFTILACHECRVNHDMTNKAEGTKIGINYGACIERSPCDTSLCYCCLDQSNCYANMALCQAFC</sequence>
<feature type="signal peptide" evidence="1">
    <location>
        <begin position="1"/>
        <end position="17"/>
    </location>
</feature>
<keyword evidence="3" id="KW-1185">Reference proteome</keyword>
<dbReference type="EMBL" id="JBDFQZ010000002">
    <property type="protein sequence ID" value="KAK9748536.1"/>
    <property type="molecule type" value="Genomic_DNA"/>
</dbReference>
<keyword evidence="1" id="KW-0732">Signal</keyword>
<dbReference type="Proteomes" id="UP001443914">
    <property type="component" value="Unassembled WGS sequence"/>
</dbReference>
<protein>
    <submittedName>
        <fullName evidence="2">Uncharacterized protein</fullName>
    </submittedName>
</protein>
<name>A0AAW1MSF4_SAPOF</name>
<reference evidence="2" key="1">
    <citation type="submission" date="2024-03" db="EMBL/GenBank/DDBJ databases">
        <title>WGS assembly of Saponaria officinalis var. Norfolk2.</title>
        <authorList>
            <person name="Jenkins J."/>
            <person name="Shu S."/>
            <person name="Grimwood J."/>
            <person name="Barry K."/>
            <person name="Goodstein D."/>
            <person name="Schmutz J."/>
            <person name="Leebens-Mack J."/>
            <person name="Osbourn A."/>
        </authorList>
    </citation>
    <scope>NUCLEOTIDE SEQUENCE [LARGE SCALE GENOMIC DNA]</scope>
    <source>
        <strain evidence="2">JIC</strain>
    </source>
</reference>
<comment type="caution">
    <text evidence="2">The sequence shown here is derived from an EMBL/GenBank/DDBJ whole genome shotgun (WGS) entry which is preliminary data.</text>
</comment>
<dbReference type="AlphaFoldDB" id="A0AAW1MSF4"/>
<feature type="chain" id="PRO_5043643199" evidence="1">
    <location>
        <begin position="18"/>
        <end position="74"/>
    </location>
</feature>